<dbReference type="InterPro" id="IPR036388">
    <property type="entry name" value="WH-like_DNA-bd_sf"/>
</dbReference>
<dbReference type="AlphaFoldDB" id="A0A4Z0H8T5"/>
<evidence type="ECO:0000313" key="5">
    <source>
        <dbReference type="EMBL" id="TGB09646.1"/>
    </source>
</evidence>
<evidence type="ECO:0000256" key="2">
    <source>
        <dbReference type="ARBA" id="ARBA00023015"/>
    </source>
</evidence>
<dbReference type="RefSeq" id="WP_135339261.1">
    <property type="nucleotide sequence ID" value="NZ_JBHLTX010000017.1"/>
</dbReference>
<protein>
    <submittedName>
        <fullName evidence="5">BlaI/MecI/CopY family transcriptional regulator</fullName>
    </submittedName>
</protein>
<dbReference type="SUPFAM" id="SSF46785">
    <property type="entry name" value="Winged helix' DNA-binding domain"/>
    <property type="match status" value="1"/>
</dbReference>
<dbReference type="OrthoDB" id="9813987at2"/>
<dbReference type="GO" id="GO:0045892">
    <property type="term" value="P:negative regulation of DNA-templated transcription"/>
    <property type="evidence" value="ECO:0007669"/>
    <property type="project" value="InterPro"/>
</dbReference>
<gene>
    <name evidence="5" type="ORF">E4099_13440</name>
</gene>
<dbReference type="InterPro" id="IPR036390">
    <property type="entry name" value="WH_DNA-bd_sf"/>
</dbReference>
<dbReference type="InterPro" id="IPR005650">
    <property type="entry name" value="BlaI_family"/>
</dbReference>
<keyword evidence="3" id="KW-0238">DNA-binding</keyword>
<name>A0A4Z0H8T5_9ACTN</name>
<keyword evidence="4" id="KW-0804">Transcription</keyword>
<reference evidence="5 6" key="1">
    <citation type="submission" date="2019-03" db="EMBL/GenBank/DDBJ databases">
        <authorList>
            <person name="Gonzalez-Pimentel J.L."/>
        </authorList>
    </citation>
    <scope>NUCLEOTIDE SEQUENCE [LARGE SCALE GENOMIC DNA]</scope>
    <source>
        <strain evidence="5 6">JCM 31289</strain>
    </source>
</reference>
<dbReference type="Gene3D" id="1.10.10.10">
    <property type="entry name" value="Winged helix-like DNA-binding domain superfamily/Winged helix DNA-binding domain"/>
    <property type="match status" value="1"/>
</dbReference>
<evidence type="ECO:0000256" key="3">
    <source>
        <dbReference type="ARBA" id="ARBA00023125"/>
    </source>
</evidence>
<comment type="similarity">
    <text evidence="1">Belongs to the BlaI transcriptional regulatory family.</text>
</comment>
<keyword evidence="6" id="KW-1185">Reference proteome</keyword>
<sequence>MPEATAGRRPSGELEASVLAALWAAGAPLTPAEVQRVLGQDLARTTVTTILTRLHEKGAVARTRQGRGYAYTPTQDSPGLRADRMRRELEKDEDRRTVLARFVSGLSEDDERLLRTLLDGADGADGPAPGSIR</sequence>
<dbReference type="Proteomes" id="UP000297948">
    <property type="component" value="Unassembled WGS sequence"/>
</dbReference>
<evidence type="ECO:0000313" key="6">
    <source>
        <dbReference type="Proteomes" id="UP000297948"/>
    </source>
</evidence>
<comment type="caution">
    <text evidence="5">The sequence shown here is derived from an EMBL/GenBank/DDBJ whole genome shotgun (WGS) entry which is preliminary data.</text>
</comment>
<organism evidence="5 6">
    <name type="scientific">Streptomyces palmae</name>
    <dbReference type="NCBI Taxonomy" id="1701085"/>
    <lineage>
        <taxon>Bacteria</taxon>
        <taxon>Bacillati</taxon>
        <taxon>Actinomycetota</taxon>
        <taxon>Actinomycetes</taxon>
        <taxon>Kitasatosporales</taxon>
        <taxon>Streptomycetaceae</taxon>
        <taxon>Streptomyces</taxon>
    </lineage>
</organism>
<dbReference type="Pfam" id="PF03965">
    <property type="entry name" value="Penicillinase_R"/>
    <property type="match status" value="1"/>
</dbReference>
<evidence type="ECO:0000256" key="4">
    <source>
        <dbReference type="ARBA" id="ARBA00023163"/>
    </source>
</evidence>
<accession>A0A4Z0H8T5</accession>
<dbReference type="GO" id="GO:0003677">
    <property type="term" value="F:DNA binding"/>
    <property type="evidence" value="ECO:0007669"/>
    <property type="project" value="UniProtKB-KW"/>
</dbReference>
<dbReference type="EMBL" id="SRID01000101">
    <property type="protein sequence ID" value="TGB09646.1"/>
    <property type="molecule type" value="Genomic_DNA"/>
</dbReference>
<proteinExistence type="inferred from homology"/>
<keyword evidence="2" id="KW-0805">Transcription regulation</keyword>
<evidence type="ECO:0000256" key="1">
    <source>
        <dbReference type="ARBA" id="ARBA00011046"/>
    </source>
</evidence>